<protein>
    <submittedName>
        <fullName evidence="1">Uncharacterized protein</fullName>
    </submittedName>
</protein>
<comment type="caution">
    <text evidence="1">The sequence shown here is derived from an EMBL/GenBank/DDBJ whole genome shotgun (WGS) entry which is preliminary data.</text>
</comment>
<keyword evidence="2" id="KW-1185">Reference proteome</keyword>
<organism evidence="1 2">
    <name type="scientific">Liquidambar formosana</name>
    <name type="common">Formosan gum</name>
    <dbReference type="NCBI Taxonomy" id="63359"/>
    <lineage>
        <taxon>Eukaryota</taxon>
        <taxon>Viridiplantae</taxon>
        <taxon>Streptophyta</taxon>
        <taxon>Embryophyta</taxon>
        <taxon>Tracheophyta</taxon>
        <taxon>Spermatophyta</taxon>
        <taxon>Magnoliopsida</taxon>
        <taxon>eudicotyledons</taxon>
        <taxon>Gunneridae</taxon>
        <taxon>Pentapetalae</taxon>
        <taxon>Saxifragales</taxon>
        <taxon>Altingiaceae</taxon>
        <taxon>Liquidambar</taxon>
    </lineage>
</organism>
<evidence type="ECO:0000313" key="2">
    <source>
        <dbReference type="Proteomes" id="UP001415857"/>
    </source>
</evidence>
<reference evidence="1 2" key="1">
    <citation type="journal article" date="2024" name="Plant J.">
        <title>Genome sequences and population genomics reveal climatic adaptation and genomic divergence between two closely related sweetgum species.</title>
        <authorList>
            <person name="Xu W.Q."/>
            <person name="Ren C.Q."/>
            <person name="Zhang X.Y."/>
            <person name="Comes H.P."/>
            <person name="Liu X.H."/>
            <person name="Li Y.G."/>
            <person name="Kettle C.J."/>
            <person name="Jalonen R."/>
            <person name="Gaisberger H."/>
            <person name="Ma Y.Z."/>
            <person name="Qiu Y.X."/>
        </authorList>
    </citation>
    <scope>NUCLEOTIDE SEQUENCE [LARGE SCALE GENOMIC DNA]</scope>
    <source>
        <strain evidence="1">Hangzhou</strain>
    </source>
</reference>
<sequence length="83" mass="9310">MLDVESKKHETLEELKMASKLEMESKGRLRIWDGVGNSSDGGGCGIGKFYETGKNQDVTNPLERLSRFCSKVVSTVTKRMDLR</sequence>
<accession>A0AAP0N9A3</accession>
<dbReference type="AlphaFoldDB" id="A0AAP0N9A3"/>
<evidence type="ECO:0000313" key="1">
    <source>
        <dbReference type="EMBL" id="KAK9268952.1"/>
    </source>
</evidence>
<gene>
    <name evidence="1" type="ORF">L1049_000718</name>
</gene>
<proteinExistence type="predicted"/>
<name>A0AAP0N9A3_LIQFO</name>
<dbReference type="EMBL" id="JBBPBK010000015">
    <property type="protein sequence ID" value="KAK9268952.1"/>
    <property type="molecule type" value="Genomic_DNA"/>
</dbReference>
<dbReference type="Proteomes" id="UP001415857">
    <property type="component" value="Unassembled WGS sequence"/>
</dbReference>